<comment type="cofactor">
    <cofactor evidence="1">
        <name>Mg(2+)</name>
        <dbReference type="ChEBI" id="CHEBI:18420"/>
    </cofactor>
</comment>
<evidence type="ECO:0000256" key="1">
    <source>
        <dbReference type="ARBA" id="ARBA00001946"/>
    </source>
</evidence>
<dbReference type="InterPro" id="IPR015797">
    <property type="entry name" value="NUDIX_hydrolase-like_dom_sf"/>
</dbReference>
<dbReference type="SUPFAM" id="SSF55811">
    <property type="entry name" value="Nudix"/>
    <property type="match status" value="1"/>
</dbReference>
<reference evidence="4" key="1">
    <citation type="submission" date="2016-07" db="EMBL/GenBank/DDBJ databases">
        <title>New class B carbapenemase carried by novel plasmid in Pseudomonas putida enviromental strain in eastern Amazonia.</title>
        <authorList>
            <person name="Souza C.O."/>
            <person name="Lima K.V."/>
            <person name="Brasiliense D.M."/>
            <person name="Perez-Chaparro P.J."/>
            <person name="Mamizuka E.M."/>
            <person name="Lima M.O."/>
            <person name="Lima L.N."/>
            <person name="McCulloch J.A."/>
        </authorList>
    </citation>
    <scope>NUCLEOTIDE SEQUENCE [LARGE SCALE GENOMIC DNA]</scope>
    <source>
        <strain evidence="4">IEC33019</strain>
    </source>
</reference>
<feature type="domain" description="Nudix hydrolase" evidence="3">
    <location>
        <begin position="52"/>
        <end position="170"/>
    </location>
</feature>
<dbReference type="EMBL" id="CP016634">
    <property type="protein sequence ID" value="ANY86596.1"/>
    <property type="molecule type" value="Genomic_DNA"/>
</dbReference>
<keyword evidence="2" id="KW-0378">Hydrolase</keyword>
<name>A0A1B2F309_PSEPU</name>
<evidence type="ECO:0000256" key="2">
    <source>
        <dbReference type="ARBA" id="ARBA00022801"/>
    </source>
</evidence>
<dbReference type="PROSITE" id="PS51462">
    <property type="entry name" value="NUDIX"/>
    <property type="match status" value="1"/>
</dbReference>
<dbReference type="RefSeq" id="WP_244509703.1">
    <property type="nucleotide sequence ID" value="NZ_CP016634.1"/>
</dbReference>
<sequence>MAIVGRMSRYVSLRLNGASCVQVFREEAPSHALPIPEPCRQKRRMPAKNTRTAKARATIICLRSGKVLLVRKKGGRWNLPGGVIEPGETPEEAAIRELCEEASLRWQGLHALCMLPVGNVLHHLFTANLGEQERAIPSNEIVACKWVRRSALARMELSSATAALLAKNLPVLSATV</sequence>
<dbReference type="CDD" id="cd04667">
    <property type="entry name" value="NUDIX_Hydrolase"/>
    <property type="match status" value="1"/>
</dbReference>
<dbReference type="InterPro" id="IPR000086">
    <property type="entry name" value="NUDIX_hydrolase_dom"/>
</dbReference>
<dbReference type="PANTHER" id="PTHR43046">
    <property type="entry name" value="GDP-MANNOSE MANNOSYL HYDROLASE"/>
    <property type="match status" value="1"/>
</dbReference>
<dbReference type="GO" id="GO:0016787">
    <property type="term" value="F:hydrolase activity"/>
    <property type="evidence" value="ECO:0007669"/>
    <property type="project" value="UniProtKB-KW"/>
</dbReference>
<evidence type="ECO:0000313" key="4">
    <source>
        <dbReference type="EMBL" id="ANY86596.1"/>
    </source>
</evidence>
<organism evidence="4">
    <name type="scientific">Pseudomonas putida</name>
    <name type="common">Arthrobacter siderocapsulatus</name>
    <dbReference type="NCBI Taxonomy" id="303"/>
    <lineage>
        <taxon>Bacteria</taxon>
        <taxon>Pseudomonadati</taxon>
        <taxon>Pseudomonadota</taxon>
        <taxon>Gammaproteobacteria</taxon>
        <taxon>Pseudomonadales</taxon>
        <taxon>Pseudomonadaceae</taxon>
        <taxon>Pseudomonas</taxon>
    </lineage>
</organism>
<dbReference type="AlphaFoldDB" id="A0A1B2F309"/>
<evidence type="ECO:0000259" key="3">
    <source>
        <dbReference type="PROSITE" id="PS51462"/>
    </source>
</evidence>
<protein>
    <recommendedName>
        <fullName evidence="3">Nudix hydrolase domain-containing protein</fullName>
    </recommendedName>
</protein>
<dbReference type="Gene3D" id="3.90.79.10">
    <property type="entry name" value="Nucleoside Triphosphate Pyrophosphohydrolase"/>
    <property type="match status" value="1"/>
</dbReference>
<accession>A0A1B2F309</accession>
<dbReference type="PRINTS" id="PR00502">
    <property type="entry name" value="NUDIXFAMILY"/>
</dbReference>
<gene>
    <name evidence="4" type="ORF">IEC33019_1022</name>
</gene>
<dbReference type="PANTHER" id="PTHR43046:SF14">
    <property type="entry name" value="MUTT_NUDIX FAMILY PROTEIN"/>
    <property type="match status" value="1"/>
</dbReference>
<dbReference type="InterPro" id="IPR020476">
    <property type="entry name" value="Nudix_hydrolase"/>
</dbReference>
<proteinExistence type="predicted"/>
<dbReference type="Pfam" id="PF00293">
    <property type="entry name" value="NUDIX"/>
    <property type="match status" value="1"/>
</dbReference>